<name>A0AA88DUE3_FICCA</name>
<dbReference type="PANTHER" id="PTHR33223">
    <property type="entry name" value="CCHC-TYPE DOMAIN-CONTAINING PROTEIN"/>
    <property type="match status" value="1"/>
</dbReference>
<evidence type="ECO:0008006" key="3">
    <source>
        <dbReference type="Google" id="ProtNLM"/>
    </source>
</evidence>
<sequence length="107" mass="12295">MERRILQSLGHFATYEELMDEMDQSPFAQAIIYTVMPTKFCAPNFSKFGGTTDPHEHICQYQQVMLRTSMSKELRDAIMCKLFPQSLKGNAIKWFCQLSTSSVASFK</sequence>
<accession>A0AA88DUE3</accession>
<evidence type="ECO:0000313" key="2">
    <source>
        <dbReference type="Proteomes" id="UP001187192"/>
    </source>
</evidence>
<evidence type="ECO:0000313" key="1">
    <source>
        <dbReference type="EMBL" id="GMN61793.1"/>
    </source>
</evidence>
<protein>
    <recommendedName>
        <fullName evidence="3">Retrotransposon gag domain-containing protein</fullName>
    </recommendedName>
</protein>
<keyword evidence="2" id="KW-1185">Reference proteome</keyword>
<reference evidence="1" key="1">
    <citation type="submission" date="2023-07" db="EMBL/GenBank/DDBJ databases">
        <title>draft genome sequence of fig (Ficus carica).</title>
        <authorList>
            <person name="Takahashi T."/>
            <person name="Nishimura K."/>
        </authorList>
    </citation>
    <scope>NUCLEOTIDE SEQUENCE</scope>
</reference>
<comment type="caution">
    <text evidence="1">The sequence shown here is derived from an EMBL/GenBank/DDBJ whole genome shotgun (WGS) entry which is preliminary data.</text>
</comment>
<dbReference type="Proteomes" id="UP001187192">
    <property type="component" value="Unassembled WGS sequence"/>
</dbReference>
<proteinExistence type="predicted"/>
<dbReference type="AlphaFoldDB" id="A0AA88DUE3"/>
<gene>
    <name evidence="1" type="ORF">TIFTF001_030879</name>
</gene>
<dbReference type="EMBL" id="BTGU01000117">
    <property type="protein sequence ID" value="GMN61793.1"/>
    <property type="molecule type" value="Genomic_DNA"/>
</dbReference>
<dbReference type="PANTHER" id="PTHR33223:SF11">
    <property type="entry name" value="ELEMENT PROTEIN, PUTATIVE-RELATED"/>
    <property type="match status" value="1"/>
</dbReference>
<organism evidence="1 2">
    <name type="scientific">Ficus carica</name>
    <name type="common">Common fig</name>
    <dbReference type="NCBI Taxonomy" id="3494"/>
    <lineage>
        <taxon>Eukaryota</taxon>
        <taxon>Viridiplantae</taxon>
        <taxon>Streptophyta</taxon>
        <taxon>Embryophyta</taxon>
        <taxon>Tracheophyta</taxon>
        <taxon>Spermatophyta</taxon>
        <taxon>Magnoliopsida</taxon>
        <taxon>eudicotyledons</taxon>
        <taxon>Gunneridae</taxon>
        <taxon>Pentapetalae</taxon>
        <taxon>rosids</taxon>
        <taxon>fabids</taxon>
        <taxon>Rosales</taxon>
        <taxon>Moraceae</taxon>
        <taxon>Ficeae</taxon>
        <taxon>Ficus</taxon>
    </lineage>
</organism>